<organism evidence="1 2">
    <name type="scientific">Scutellospora calospora</name>
    <dbReference type="NCBI Taxonomy" id="85575"/>
    <lineage>
        <taxon>Eukaryota</taxon>
        <taxon>Fungi</taxon>
        <taxon>Fungi incertae sedis</taxon>
        <taxon>Mucoromycota</taxon>
        <taxon>Glomeromycotina</taxon>
        <taxon>Glomeromycetes</taxon>
        <taxon>Diversisporales</taxon>
        <taxon>Gigasporaceae</taxon>
        <taxon>Scutellospora</taxon>
    </lineage>
</organism>
<proteinExistence type="predicted"/>
<gene>
    <name evidence="1" type="ORF">SCALOS_LOCUS8353</name>
</gene>
<evidence type="ECO:0000313" key="2">
    <source>
        <dbReference type="Proteomes" id="UP000789860"/>
    </source>
</evidence>
<dbReference type="EMBL" id="CAJVPM010021754">
    <property type="protein sequence ID" value="CAG8641787.1"/>
    <property type="molecule type" value="Genomic_DNA"/>
</dbReference>
<reference evidence="1" key="1">
    <citation type="submission" date="2021-06" db="EMBL/GenBank/DDBJ databases">
        <authorList>
            <person name="Kallberg Y."/>
            <person name="Tangrot J."/>
            <person name="Rosling A."/>
        </authorList>
    </citation>
    <scope>NUCLEOTIDE SEQUENCE</scope>
    <source>
        <strain evidence="1">AU212A</strain>
    </source>
</reference>
<keyword evidence="2" id="KW-1185">Reference proteome</keyword>
<accession>A0ACA9N8K3</accession>
<name>A0ACA9N8K3_9GLOM</name>
<sequence length="140" mass="16529">MKAKRAKTPCFYIIKASKKSIGMTGATSEFEDEIKKLNDYIKIPCITCQKHLKEDLLIRPCILKRIICARNVFRRLFTEDFPKENPRSFKRWKIHWSKELNQDMIGELAFGWDIEDFKNDMVQSNDKSISNAYVIEHVKL</sequence>
<protein>
    <submittedName>
        <fullName evidence="1">4506_t:CDS:1</fullName>
    </submittedName>
</protein>
<feature type="non-terminal residue" evidence="1">
    <location>
        <position position="140"/>
    </location>
</feature>
<dbReference type="Proteomes" id="UP000789860">
    <property type="component" value="Unassembled WGS sequence"/>
</dbReference>
<evidence type="ECO:0000313" key="1">
    <source>
        <dbReference type="EMBL" id="CAG8641787.1"/>
    </source>
</evidence>
<comment type="caution">
    <text evidence="1">The sequence shown here is derived from an EMBL/GenBank/DDBJ whole genome shotgun (WGS) entry which is preliminary data.</text>
</comment>